<feature type="signal peptide" evidence="1">
    <location>
        <begin position="1"/>
        <end position="20"/>
    </location>
</feature>
<evidence type="ECO:0000313" key="3">
    <source>
        <dbReference type="Proteomes" id="UP001220961"/>
    </source>
</evidence>
<protein>
    <recommendedName>
        <fullName evidence="4">Ricin B lectin domain-containing protein</fullName>
    </recommendedName>
</protein>
<keyword evidence="3" id="KW-1185">Reference proteome</keyword>
<feature type="chain" id="PRO_5041964382" description="Ricin B lectin domain-containing protein" evidence="1">
    <location>
        <begin position="21"/>
        <end position="210"/>
    </location>
</feature>
<evidence type="ECO:0000256" key="1">
    <source>
        <dbReference type="SAM" id="SignalP"/>
    </source>
</evidence>
<keyword evidence="1" id="KW-0732">Signal</keyword>
<name>A0AAF0J073_9BASI</name>
<evidence type="ECO:0008006" key="4">
    <source>
        <dbReference type="Google" id="ProtNLM"/>
    </source>
</evidence>
<accession>A0AAF0J073</accession>
<evidence type="ECO:0000313" key="2">
    <source>
        <dbReference type="EMBL" id="WFD19735.1"/>
    </source>
</evidence>
<dbReference type="Proteomes" id="UP001220961">
    <property type="component" value="Chromosome 4"/>
</dbReference>
<dbReference type="EMBL" id="CP119911">
    <property type="protein sequence ID" value="WFD19735.1"/>
    <property type="molecule type" value="Genomic_DNA"/>
</dbReference>
<sequence length="210" mass="23516">MKAIQTLTALAAIAMAGTQAAPTKTSDMQCHRVKGPTKLTTFFLGVRNFESRTDVGILKTSAGRYLLHDDKNTDDRFEFFQCDSPPKGFNTTTNGESRGQIRSEKHPDKCLTVGGVDNRPHIIYNPDLPDGRKDGGFEEKNGILSLEPCSEDPRLQWWSLHNNGTSYIGSEKDTERFRVGGFDDVLYVFSVKNPQLAPHHLGYTPFLEFF</sequence>
<proteinExistence type="predicted"/>
<dbReference type="AlphaFoldDB" id="A0AAF0J073"/>
<reference evidence="2" key="1">
    <citation type="submission" date="2023-03" db="EMBL/GenBank/DDBJ databases">
        <title>Mating type loci evolution in Malassezia.</title>
        <authorList>
            <person name="Coelho M.A."/>
        </authorList>
    </citation>
    <scope>NUCLEOTIDE SEQUENCE</scope>
    <source>
        <strain evidence="2">CBS 10434</strain>
    </source>
</reference>
<organism evidence="2 3">
    <name type="scientific">Malassezia caprae</name>
    <dbReference type="NCBI Taxonomy" id="1381934"/>
    <lineage>
        <taxon>Eukaryota</taxon>
        <taxon>Fungi</taxon>
        <taxon>Dikarya</taxon>
        <taxon>Basidiomycota</taxon>
        <taxon>Ustilaginomycotina</taxon>
        <taxon>Malasseziomycetes</taxon>
        <taxon>Malasseziales</taxon>
        <taxon>Malasseziaceae</taxon>
        <taxon>Malassezia</taxon>
    </lineage>
</organism>
<dbReference type="PROSITE" id="PS50231">
    <property type="entry name" value="RICIN_B_LECTIN"/>
    <property type="match status" value="1"/>
</dbReference>
<gene>
    <name evidence="2" type="ORF">MCAP1_001971</name>
</gene>